<dbReference type="InterPro" id="IPR020568">
    <property type="entry name" value="Ribosomal_Su5_D2-typ_SF"/>
</dbReference>
<dbReference type="GeneID" id="39856911"/>
<dbReference type="Gene3D" id="3.30.565.10">
    <property type="entry name" value="Histidine kinase-like ATPase, C-terminal domain"/>
    <property type="match status" value="1"/>
</dbReference>
<dbReference type="GO" id="GO:0140664">
    <property type="term" value="F:ATP-dependent DNA damage sensor activity"/>
    <property type="evidence" value="ECO:0007669"/>
    <property type="project" value="InterPro"/>
</dbReference>
<dbReference type="HAMAP" id="MF_00149">
    <property type="entry name" value="DNA_mis_repair"/>
    <property type="match status" value="1"/>
</dbReference>
<dbReference type="KEGG" id="hlm:DV707_02445"/>
<dbReference type="InterPro" id="IPR020667">
    <property type="entry name" value="DNA_mismatch_repair_MutL"/>
</dbReference>
<keyword evidence="9" id="KW-1185">Reference proteome</keyword>
<dbReference type="PANTHER" id="PTHR10073:SF12">
    <property type="entry name" value="DNA MISMATCH REPAIR PROTEIN MLH1"/>
    <property type="match status" value="1"/>
</dbReference>
<dbReference type="GO" id="GO:0004519">
    <property type="term" value="F:endonuclease activity"/>
    <property type="evidence" value="ECO:0007669"/>
    <property type="project" value="UniProtKB-KW"/>
</dbReference>
<dbReference type="Gene3D" id="3.30.230.10">
    <property type="match status" value="1"/>
</dbReference>
<evidence type="ECO:0000259" key="6">
    <source>
        <dbReference type="SMART" id="SM01340"/>
    </source>
</evidence>
<dbReference type="SMART" id="SM01340">
    <property type="entry name" value="DNA_mis_repair"/>
    <property type="match status" value="1"/>
</dbReference>
<dbReference type="EMBL" id="FNVN01000001">
    <property type="protein sequence ID" value="SEF90660.1"/>
    <property type="molecule type" value="Genomic_DNA"/>
</dbReference>
<dbReference type="GO" id="GO:0006298">
    <property type="term" value="P:mismatch repair"/>
    <property type="evidence" value="ECO:0007669"/>
    <property type="project" value="UniProtKB-UniRule"/>
</dbReference>
<dbReference type="InterPro" id="IPR002099">
    <property type="entry name" value="MutL/Mlh/PMS"/>
</dbReference>
<protein>
    <recommendedName>
        <fullName evidence="4">DNA mismatch repair protein MutL</fullName>
    </recommendedName>
</protein>
<accession>A0A1H5VTV0</accession>
<dbReference type="OrthoDB" id="146201at2157"/>
<reference evidence="7 10" key="2">
    <citation type="journal article" date="2019" name="Nat. Commun.">
        <title>A new type of DNA phosphorothioation-based antiviral system in archaea.</title>
        <authorList>
            <person name="Xiong L."/>
            <person name="Liu S."/>
            <person name="Chen S."/>
            <person name="Xiao Y."/>
            <person name="Zhu B."/>
            <person name="Gao Y."/>
            <person name="Zhang Y."/>
            <person name="Chen B."/>
            <person name="Luo J."/>
            <person name="Deng Z."/>
            <person name="Chen X."/>
            <person name="Wang L."/>
            <person name="Chen S."/>
        </authorList>
    </citation>
    <scope>NUCLEOTIDE SEQUENCE [LARGE SCALE GENOMIC DNA]</scope>
    <source>
        <strain evidence="7 10">CGMCC 1.10331</strain>
    </source>
</reference>
<organism evidence="8 9">
    <name type="scientific">Halobellus limi</name>
    <dbReference type="NCBI Taxonomy" id="699433"/>
    <lineage>
        <taxon>Archaea</taxon>
        <taxon>Methanobacteriati</taxon>
        <taxon>Methanobacteriota</taxon>
        <taxon>Stenosarchaea group</taxon>
        <taxon>Halobacteria</taxon>
        <taxon>Halobacteriales</taxon>
        <taxon>Haloferacaceae</taxon>
        <taxon>Halobellus</taxon>
    </lineage>
</organism>
<keyword evidence="3 4" id="KW-0234">DNA repair</keyword>
<dbReference type="PANTHER" id="PTHR10073">
    <property type="entry name" value="DNA MISMATCH REPAIR PROTEIN MLH, PMS, MUTL"/>
    <property type="match status" value="1"/>
</dbReference>
<evidence type="ECO:0000313" key="9">
    <source>
        <dbReference type="Proteomes" id="UP000236740"/>
    </source>
</evidence>
<dbReference type="PROSITE" id="PS00058">
    <property type="entry name" value="DNA_MISMATCH_REPAIR_1"/>
    <property type="match status" value="1"/>
</dbReference>
<evidence type="ECO:0000313" key="8">
    <source>
        <dbReference type="EMBL" id="SEF90660.1"/>
    </source>
</evidence>
<dbReference type="InterPro" id="IPR014721">
    <property type="entry name" value="Ribsml_uS5_D2-typ_fold_subgr"/>
</dbReference>
<dbReference type="SUPFAM" id="SSF118116">
    <property type="entry name" value="DNA mismatch repair protein MutL"/>
    <property type="match status" value="1"/>
</dbReference>
<dbReference type="SMART" id="SM00853">
    <property type="entry name" value="MutL_C"/>
    <property type="match status" value="1"/>
</dbReference>
<gene>
    <name evidence="4 7" type="primary">mutL</name>
    <name evidence="7" type="ORF">DV707_02445</name>
    <name evidence="8" type="ORF">SAMN04488133_1067</name>
</gene>
<dbReference type="InterPro" id="IPR036890">
    <property type="entry name" value="HATPase_C_sf"/>
</dbReference>
<name>A0A1H5VTV0_9EURY</name>
<dbReference type="GO" id="GO:0016887">
    <property type="term" value="F:ATP hydrolysis activity"/>
    <property type="evidence" value="ECO:0007669"/>
    <property type="project" value="InterPro"/>
</dbReference>
<evidence type="ECO:0000259" key="5">
    <source>
        <dbReference type="SMART" id="SM00853"/>
    </source>
</evidence>
<dbReference type="Pfam" id="PF13589">
    <property type="entry name" value="HATPase_c_3"/>
    <property type="match status" value="1"/>
</dbReference>
<dbReference type="GO" id="GO:0032300">
    <property type="term" value="C:mismatch repair complex"/>
    <property type="evidence" value="ECO:0007669"/>
    <property type="project" value="InterPro"/>
</dbReference>
<dbReference type="InterPro" id="IPR042120">
    <property type="entry name" value="MutL_C_dimsub"/>
</dbReference>
<dbReference type="Proteomes" id="UP000236740">
    <property type="component" value="Unassembled WGS sequence"/>
</dbReference>
<feature type="domain" description="DNA mismatch repair protein S5" evidence="6">
    <location>
        <begin position="220"/>
        <end position="350"/>
    </location>
</feature>
<evidence type="ECO:0000256" key="3">
    <source>
        <dbReference type="ARBA" id="ARBA00023204"/>
    </source>
</evidence>
<dbReference type="GO" id="GO:0030983">
    <property type="term" value="F:mismatched DNA binding"/>
    <property type="evidence" value="ECO:0007669"/>
    <property type="project" value="InterPro"/>
</dbReference>
<comment type="similarity">
    <text evidence="1 4">Belongs to the DNA mismatch repair MutL/HexB family.</text>
</comment>
<dbReference type="InterPro" id="IPR038973">
    <property type="entry name" value="MutL/Mlh/Pms-like"/>
</dbReference>
<dbReference type="AlphaFoldDB" id="A0A1H5VTV0"/>
<dbReference type="FunFam" id="3.30.565.10:FF:000003">
    <property type="entry name" value="DNA mismatch repair endonuclease MutL"/>
    <property type="match status" value="1"/>
</dbReference>
<dbReference type="Proteomes" id="UP000296733">
    <property type="component" value="Chromosome"/>
</dbReference>
<dbReference type="SUPFAM" id="SSF54211">
    <property type="entry name" value="Ribosomal protein S5 domain 2-like"/>
    <property type="match status" value="1"/>
</dbReference>
<dbReference type="Pfam" id="PF08676">
    <property type="entry name" value="MutL_C"/>
    <property type="match status" value="1"/>
</dbReference>
<reference evidence="8 9" key="1">
    <citation type="submission" date="2016-10" db="EMBL/GenBank/DDBJ databases">
        <authorList>
            <person name="de Groot N.N."/>
        </authorList>
    </citation>
    <scope>NUCLEOTIDE SEQUENCE [LARGE SCALE GENOMIC DNA]</scope>
    <source>
        <strain evidence="8 9">CGMCC 1.10331</strain>
    </source>
</reference>
<sequence length="570" mass="61166">MSDDSPGSAAEDRAVRRLDDATVASVAAGEVITRPADVVVELVENALDAEATRIDVDVAGDGTERIRVRDDGRGMSRRDAELAVERHTSSKLAPDAAVSAVDTLGFRGEALASIATVARLELRTNDGGPRGTRVVAEGAPEAMRTDPVGRGRGTTVTVRDLFGETPARRESLGASRTEFARVSDAVSRYALVRPDVAFSLTHDGSDVFSTPGTGAYDDALLGVYDREVAGRATELDAGRRVESEGADADEHGEITLSGTLAPPSLTRARRDHVYVAVDGRPVRNERLGRAVVAGYGDLLPDDRAPIAVVSISLPESWADHNVHPRKRTVRLRNPDEVEQAVESAVRDALSTVDRRRSEDLSMDLGDSLEPVSDTESAFDDVSVIGQFRDLYLLCERDDDLLVVDQHAAHERINYERLRDAVDGETPTATVDPPARVELTPAQYATVASSTDELAALGYDLDPFGETTVRVRSVPAPMGRAAAPESVRDAVDAIRGGTTPESGRDALLKDLACHPSLKAGDELTDERAAALLERLGECENPYACPHGRPTVLAVEEETLVRGFGRRGTRME</sequence>
<proteinExistence type="inferred from homology"/>
<keyword evidence="7" id="KW-0540">Nuclease</keyword>
<keyword evidence="7" id="KW-0378">Hydrolase</keyword>
<evidence type="ECO:0000313" key="7">
    <source>
        <dbReference type="EMBL" id="QCC46620.1"/>
    </source>
</evidence>
<dbReference type="InterPro" id="IPR037198">
    <property type="entry name" value="MutL_C_sf"/>
</dbReference>
<dbReference type="SUPFAM" id="SSF55874">
    <property type="entry name" value="ATPase domain of HSP90 chaperone/DNA topoisomerase II/histidine kinase"/>
    <property type="match status" value="1"/>
</dbReference>
<evidence type="ECO:0000256" key="1">
    <source>
        <dbReference type="ARBA" id="ARBA00006082"/>
    </source>
</evidence>
<keyword evidence="2 4" id="KW-0227">DNA damage</keyword>
<dbReference type="Gene3D" id="3.30.1370.100">
    <property type="entry name" value="MutL, C-terminal domain, regulatory subdomain"/>
    <property type="match status" value="1"/>
</dbReference>
<dbReference type="EMBL" id="CP031311">
    <property type="protein sequence ID" value="QCC46620.1"/>
    <property type="molecule type" value="Genomic_DNA"/>
</dbReference>
<evidence type="ECO:0000256" key="4">
    <source>
        <dbReference type="HAMAP-Rule" id="MF_00149"/>
    </source>
</evidence>
<evidence type="ECO:0000313" key="10">
    <source>
        <dbReference type="Proteomes" id="UP000296733"/>
    </source>
</evidence>
<dbReference type="InterPro" id="IPR014790">
    <property type="entry name" value="MutL_C"/>
</dbReference>
<dbReference type="NCBIfam" id="TIGR00585">
    <property type="entry name" value="mutl"/>
    <property type="match status" value="1"/>
</dbReference>
<dbReference type="Pfam" id="PF01119">
    <property type="entry name" value="DNA_mis_repair"/>
    <property type="match status" value="1"/>
</dbReference>
<dbReference type="RefSeq" id="WP_103990780.1">
    <property type="nucleotide sequence ID" value="NZ_CP031311.1"/>
</dbReference>
<dbReference type="Gene3D" id="3.30.1540.20">
    <property type="entry name" value="MutL, C-terminal domain, dimerisation subdomain"/>
    <property type="match status" value="1"/>
</dbReference>
<keyword evidence="7" id="KW-0255">Endonuclease</keyword>
<dbReference type="InterPro" id="IPR014762">
    <property type="entry name" value="DNA_mismatch_repair_CS"/>
</dbReference>
<evidence type="ECO:0000256" key="2">
    <source>
        <dbReference type="ARBA" id="ARBA00022763"/>
    </source>
</evidence>
<dbReference type="InterPro" id="IPR013507">
    <property type="entry name" value="DNA_mismatch_S5_2-like"/>
</dbReference>
<dbReference type="InterPro" id="IPR042121">
    <property type="entry name" value="MutL_C_regsub"/>
</dbReference>
<dbReference type="CDD" id="cd16926">
    <property type="entry name" value="HATPase_MutL-MLH-PMS-like"/>
    <property type="match status" value="1"/>
</dbReference>
<feature type="domain" description="MutL C-terminal dimerisation" evidence="5">
    <location>
        <begin position="383"/>
        <end position="522"/>
    </location>
</feature>
<dbReference type="GO" id="GO:0005524">
    <property type="term" value="F:ATP binding"/>
    <property type="evidence" value="ECO:0007669"/>
    <property type="project" value="InterPro"/>
</dbReference>
<comment type="function">
    <text evidence="4">This protein is involved in the repair of mismatches in DNA. It is required for dam-dependent methyl-directed DNA mismatch repair. May act as a 'molecular matchmaker', a protein that promotes the formation of a stable complex between two or more DNA-binding proteins in an ATP-dependent manner without itself being part of a final effector complex.</text>
</comment>